<evidence type="ECO:0000256" key="4">
    <source>
        <dbReference type="ARBA" id="ARBA00023125"/>
    </source>
</evidence>
<organism evidence="10">
    <name type="scientific">Hydrogenobacter sp</name>
    <dbReference type="NCBI Taxonomy" id="2152829"/>
    <lineage>
        <taxon>Bacteria</taxon>
        <taxon>Pseudomonadati</taxon>
        <taxon>Aquificota</taxon>
        <taxon>Aquificia</taxon>
        <taxon>Aquificales</taxon>
        <taxon>Aquificaceae</taxon>
        <taxon>Hydrogenobacter</taxon>
    </lineage>
</organism>
<comment type="caution">
    <text evidence="10">The sequence shown here is derived from an EMBL/GenBank/DDBJ whole genome shotgun (WGS) entry which is preliminary data.</text>
</comment>
<dbReference type="SMART" id="SM00862">
    <property type="entry name" value="Trans_reg_C"/>
    <property type="match status" value="1"/>
</dbReference>
<dbReference type="GO" id="GO:0005829">
    <property type="term" value="C:cytosol"/>
    <property type="evidence" value="ECO:0007669"/>
    <property type="project" value="TreeGrafter"/>
</dbReference>
<dbReference type="InterPro" id="IPR001789">
    <property type="entry name" value="Sig_transdc_resp-reg_receiver"/>
</dbReference>
<dbReference type="GO" id="GO:0006355">
    <property type="term" value="P:regulation of DNA-templated transcription"/>
    <property type="evidence" value="ECO:0007669"/>
    <property type="project" value="InterPro"/>
</dbReference>
<keyword evidence="3" id="KW-0805">Transcription regulation</keyword>
<dbReference type="GO" id="GO:0000976">
    <property type="term" value="F:transcription cis-regulatory region binding"/>
    <property type="evidence" value="ECO:0007669"/>
    <property type="project" value="TreeGrafter"/>
</dbReference>
<evidence type="ECO:0000259" key="9">
    <source>
        <dbReference type="PROSITE" id="PS51755"/>
    </source>
</evidence>
<dbReference type="PANTHER" id="PTHR48111:SF22">
    <property type="entry name" value="REGULATOR OF RPOS"/>
    <property type="match status" value="1"/>
</dbReference>
<dbReference type="InterPro" id="IPR011006">
    <property type="entry name" value="CheY-like_superfamily"/>
</dbReference>
<dbReference type="Pfam" id="PF00072">
    <property type="entry name" value="Response_reg"/>
    <property type="match status" value="1"/>
</dbReference>
<dbReference type="PROSITE" id="PS50110">
    <property type="entry name" value="RESPONSE_REGULATORY"/>
    <property type="match status" value="1"/>
</dbReference>
<feature type="domain" description="OmpR/PhoB-type" evidence="9">
    <location>
        <begin position="124"/>
        <end position="216"/>
    </location>
</feature>
<sequence length="216" mass="24578">MRILLVEDDLSLARSLKSVLEREGYKVNLASDGKRGLDLALSGGFDLIILDLLLPTLEGDKIVKRLREEGINTPVLMLTVMGDISQKVKLFTLGADDYLTKPFHLEELLARVRALIRRRYGGSSDVIQIGELRLDMGRKNVFVKGEEIKLTYGEYAILEYLCLNRGRYVSKEELREKVFYYHSDSNSLEVLISRIRKKLGSKHIIKSVKGLGYMVE</sequence>
<dbReference type="GO" id="GO:0032993">
    <property type="term" value="C:protein-DNA complex"/>
    <property type="evidence" value="ECO:0007669"/>
    <property type="project" value="TreeGrafter"/>
</dbReference>
<keyword evidence="1 6" id="KW-0597">Phosphoprotein</keyword>
<gene>
    <name evidence="10" type="ORF">ENO47_00375</name>
    <name evidence="11" type="ORF">ENO47_04185</name>
    <name evidence="12" type="ORF">ENO47_09965</name>
</gene>
<dbReference type="EMBL" id="DSFP01000034">
    <property type="protein sequence ID" value="HEW45854.1"/>
    <property type="molecule type" value="Genomic_DNA"/>
</dbReference>
<keyword evidence="5" id="KW-0804">Transcription</keyword>
<dbReference type="Pfam" id="PF00486">
    <property type="entry name" value="Trans_reg_C"/>
    <property type="match status" value="1"/>
</dbReference>
<dbReference type="PANTHER" id="PTHR48111">
    <property type="entry name" value="REGULATOR OF RPOS"/>
    <property type="match status" value="1"/>
</dbReference>
<evidence type="ECO:0000259" key="8">
    <source>
        <dbReference type="PROSITE" id="PS50110"/>
    </source>
</evidence>
<evidence type="ECO:0000256" key="3">
    <source>
        <dbReference type="ARBA" id="ARBA00023015"/>
    </source>
</evidence>
<evidence type="ECO:0000256" key="5">
    <source>
        <dbReference type="ARBA" id="ARBA00023163"/>
    </source>
</evidence>
<dbReference type="SMART" id="SM00448">
    <property type="entry name" value="REC"/>
    <property type="match status" value="1"/>
</dbReference>
<dbReference type="GO" id="GO:0000156">
    <property type="term" value="F:phosphorelay response regulator activity"/>
    <property type="evidence" value="ECO:0007669"/>
    <property type="project" value="TreeGrafter"/>
</dbReference>
<evidence type="ECO:0000313" key="10">
    <source>
        <dbReference type="EMBL" id="HEW45124.1"/>
    </source>
</evidence>
<feature type="DNA-binding region" description="OmpR/PhoB-type" evidence="7">
    <location>
        <begin position="124"/>
        <end position="216"/>
    </location>
</feature>
<feature type="domain" description="Response regulatory" evidence="8">
    <location>
        <begin position="2"/>
        <end position="116"/>
    </location>
</feature>
<dbReference type="EMBL" id="DSFP01000081">
    <property type="protein sequence ID" value="HEW46966.1"/>
    <property type="molecule type" value="Genomic_DNA"/>
</dbReference>
<reference evidence="10" key="1">
    <citation type="journal article" date="2020" name="mSystems">
        <title>Genome- and Community-Level Interaction Insights into Carbon Utilization and Element Cycling Functions of Hydrothermarchaeota in Hydrothermal Sediment.</title>
        <authorList>
            <person name="Zhou Z."/>
            <person name="Liu Y."/>
            <person name="Xu W."/>
            <person name="Pan J."/>
            <person name="Luo Z.H."/>
            <person name="Li M."/>
        </authorList>
    </citation>
    <scope>NUCLEOTIDE SEQUENCE [LARGE SCALE GENOMIC DNA]</scope>
    <source>
        <strain evidence="10">SpSt-132</strain>
    </source>
</reference>
<dbReference type="InterPro" id="IPR039420">
    <property type="entry name" value="WalR-like"/>
</dbReference>
<dbReference type="PROSITE" id="PS51755">
    <property type="entry name" value="OMPR_PHOB"/>
    <property type="match status" value="1"/>
</dbReference>
<dbReference type="CDD" id="cd00383">
    <property type="entry name" value="trans_reg_C"/>
    <property type="match status" value="1"/>
</dbReference>
<protein>
    <submittedName>
        <fullName evidence="10">Response regulator transcription factor</fullName>
    </submittedName>
</protein>
<evidence type="ECO:0000256" key="7">
    <source>
        <dbReference type="PROSITE-ProRule" id="PRU01091"/>
    </source>
</evidence>
<feature type="modified residue" description="4-aspartylphosphate" evidence="6">
    <location>
        <position position="51"/>
    </location>
</feature>
<keyword evidence="2" id="KW-0902">Two-component regulatory system</keyword>
<dbReference type="EMBL" id="DSFP01000008">
    <property type="protein sequence ID" value="HEW45124.1"/>
    <property type="molecule type" value="Genomic_DNA"/>
</dbReference>
<evidence type="ECO:0000256" key="1">
    <source>
        <dbReference type="ARBA" id="ARBA00022553"/>
    </source>
</evidence>
<dbReference type="SUPFAM" id="SSF46894">
    <property type="entry name" value="C-terminal effector domain of the bipartite response regulators"/>
    <property type="match status" value="1"/>
</dbReference>
<dbReference type="Gene3D" id="3.40.50.2300">
    <property type="match status" value="1"/>
</dbReference>
<evidence type="ECO:0000256" key="2">
    <source>
        <dbReference type="ARBA" id="ARBA00023012"/>
    </source>
</evidence>
<accession>A0A7C2Z4U9</accession>
<name>A0A7C2Z4U9_9AQUI</name>
<dbReference type="Gene3D" id="1.10.10.10">
    <property type="entry name" value="Winged helix-like DNA-binding domain superfamily/Winged helix DNA-binding domain"/>
    <property type="match status" value="1"/>
</dbReference>
<dbReference type="SUPFAM" id="SSF52172">
    <property type="entry name" value="CheY-like"/>
    <property type="match status" value="1"/>
</dbReference>
<evidence type="ECO:0000313" key="12">
    <source>
        <dbReference type="EMBL" id="HEW46966.1"/>
    </source>
</evidence>
<evidence type="ECO:0000313" key="11">
    <source>
        <dbReference type="EMBL" id="HEW45854.1"/>
    </source>
</evidence>
<evidence type="ECO:0000256" key="6">
    <source>
        <dbReference type="PROSITE-ProRule" id="PRU00169"/>
    </source>
</evidence>
<dbReference type="InterPro" id="IPR016032">
    <property type="entry name" value="Sig_transdc_resp-reg_C-effctor"/>
</dbReference>
<dbReference type="Gene3D" id="6.10.250.690">
    <property type="match status" value="1"/>
</dbReference>
<proteinExistence type="predicted"/>
<keyword evidence="4 7" id="KW-0238">DNA-binding</keyword>
<dbReference type="InterPro" id="IPR001867">
    <property type="entry name" value="OmpR/PhoB-type_DNA-bd"/>
</dbReference>
<dbReference type="AlphaFoldDB" id="A0A7C2Z4U9"/>
<dbReference type="InterPro" id="IPR036388">
    <property type="entry name" value="WH-like_DNA-bd_sf"/>
</dbReference>